<dbReference type="InterPro" id="IPR009594">
    <property type="entry name" value="Tscrpt_reg_HTH_AraC_N"/>
</dbReference>
<dbReference type="SMART" id="SM00342">
    <property type="entry name" value="HTH_ARAC"/>
    <property type="match status" value="1"/>
</dbReference>
<dbReference type="EMBL" id="CP031598">
    <property type="protein sequence ID" value="QEW29087.1"/>
    <property type="molecule type" value="Genomic_DNA"/>
</dbReference>
<sequence length="292" mass="31100">MADDRLVAAAERICAAEGVQDGTLKTGVAGLKIARRPEPSALEAMVYEPLVCFVVQGAKDTGTKGGSVRASAGRLLVVSHDIPIVSKIVEATAARPYLALILPLDLSVLRGLEEEIGGAGGGAGAVSRALSLHEADAPLREAFGRLLELVERPGEAAVLGPLVQKEIHYRLLSSPQGATLRALLQTDGHAGRIGQVIAHLRAHVADPLATEELARLAGMSRSSFHEHFRTVTATTPLQYQKELRLLQARERLQAGGQSVSAVAFEVGYESPTQFSREYARKFGASPRHDLRA</sequence>
<evidence type="ECO:0000259" key="4">
    <source>
        <dbReference type="PROSITE" id="PS01124"/>
    </source>
</evidence>
<evidence type="ECO:0000256" key="3">
    <source>
        <dbReference type="ARBA" id="ARBA00023163"/>
    </source>
</evidence>
<dbReference type="InterPro" id="IPR009057">
    <property type="entry name" value="Homeodomain-like_sf"/>
</dbReference>
<dbReference type="PROSITE" id="PS00041">
    <property type="entry name" value="HTH_ARAC_FAMILY_1"/>
    <property type="match status" value="1"/>
</dbReference>
<gene>
    <name evidence="5" type="primary">cdhR_11</name>
    <name evidence="5" type="ORF">RIdsm_04929</name>
</gene>
<dbReference type="Pfam" id="PF06719">
    <property type="entry name" value="AraC_N"/>
    <property type="match status" value="1"/>
</dbReference>
<evidence type="ECO:0000256" key="2">
    <source>
        <dbReference type="ARBA" id="ARBA00023125"/>
    </source>
</evidence>
<dbReference type="SUPFAM" id="SSF46689">
    <property type="entry name" value="Homeodomain-like"/>
    <property type="match status" value="2"/>
</dbReference>
<dbReference type="PANTHER" id="PTHR43436:SF1">
    <property type="entry name" value="TRANSCRIPTIONAL REGULATORY PROTEIN"/>
    <property type="match status" value="1"/>
</dbReference>
<dbReference type="Pfam" id="PF12833">
    <property type="entry name" value="HTH_18"/>
    <property type="match status" value="1"/>
</dbReference>
<dbReference type="RefSeq" id="WP_074939992.1">
    <property type="nucleotide sequence ID" value="NZ_CP031598.1"/>
</dbReference>
<dbReference type="GO" id="GO:0003700">
    <property type="term" value="F:DNA-binding transcription factor activity"/>
    <property type="evidence" value="ECO:0007669"/>
    <property type="project" value="InterPro"/>
</dbReference>
<organism evidence="5 6">
    <name type="scientific">Roseovarius indicus</name>
    <dbReference type="NCBI Taxonomy" id="540747"/>
    <lineage>
        <taxon>Bacteria</taxon>
        <taxon>Pseudomonadati</taxon>
        <taxon>Pseudomonadota</taxon>
        <taxon>Alphaproteobacteria</taxon>
        <taxon>Rhodobacterales</taxon>
        <taxon>Roseobacteraceae</taxon>
        <taxon>Roseovarius</taxon>
    </lineage>
</organism>
<keyword evidence="3" id="KW-0804">Transcription</keyword>
<dbReference type="GO" id="GO:0043565">
    <property type="term" value="F:sequence-specific DNA binding"/>
    <property type="evidence" value="ECO:0007669"/>
    <property type="project" value="InterPro"/>
</dbReference>
<name>A0A5P3AIA8_9RHOB</name>
<evidence type="ECO:0000313" key="5">
    <source>
        <dbReference type="EMBL" id="QEW29087.1"/>
    </source>
</evidence>
<reference evidence="5 6" key="1">
    <citation type="submission" date="2018-08" db="EMBL/GenBank/DDBJ databases">
        <title>Genetic Globetrotter - A new plasmid hitch-hiking vast phylogenetic and geographic distances.</title>
        <authorList>
            <person name="Vollmers J."/>
            <person name="Petersen J."/>
        </authorList>
    </citation>
    <scope>NUCLEOTIDE SEQUENCE [LARGE SCALE GENOMIC DNA]</scope>
    <source>
        <strain evidence="5 6">DSM 26383</strain>
    </source>
</reference>
<accession>A0A5P3AIA8</accession>
<dbReference type="InterPro" id="IPR018060">
    <property type="entry name" value="HTH_AraC"/>
</dbReference>
<dbReference type="Proteomes" id="UP000325785">
    <property type="component" value="Chromosome"/>
</dbReference>
<evidence type="ECO:0000256" key="1">
    <source>
        <dbReference type="ARBA" id="ARBA00023015"/>
    </source>
</evidence>
<dbReference type="Gene3D" id="1.10.10.60">
    <property type="entry name" value="Homeodomain-like"/>
    <property type="match status" value="1"/>
</dbReference>
<dbReference type="AlphaFoldDB" id="A0A5P3AIA8"/>
<dbReference type="PROSITE" id="PS01124">
    <property type="entry name" value="HTH_ARAC_FAMILY_2"/>
    <property type="match status" value="1"/>
</dbReference>
<evidence type="ECO:0000313" key="6">
    <source>
        <dbReference type="Proteomes" id="UP000325785"/>
    </source>
</evidence>
<dbReference type="PANTHER" id="PTHR43436">
    <property type="entry name" value="ARAC-FAMILY TRANSCRIPTIONAL REGULATOR"/>
    <property type="match status" value="1"/>
</dbReference>
<protein>
    <submittedName>
        <fullName evidence="5">Carnitine catabolism transcriptional activator</fullName>
    </submittedName>
</protein>
<dbReference type="InterPro" id="IPR018062">
    <property type="entry name" value="HTH_AraC-typ_CS"/>
</dbReference>
<keyword evidence="1" id="KW-0805">Transcription regulation</keyword>
<feature type="domain" description="HTH araC/xylS-type" evidence="4">
    <location>
        <begin position="194"/>
        <end position="292"/>
    </location>
</feature>
<keyword evidence="2" id="KW-0238">DNA-binding</keyword>
<dbReference type="KEGG" id="rid:RIdsm_04929"/>
<proteinExistence type="predicted"/>